<dbReference type="InterPro" id="IPR013783">
    <property type="entry name" value="Ig-like_fold"/>
</dbReference>
<reference evidence="3 4" key="1">
    <citation type="journal article" date="2016" name="Proc. Natl. Acad. Sci. U.S.A.">
        <title>Lipid metabolic changes in an early divergent fungus govern the establishment of a mutualistic symbiosis with endobacteria.</title>
        <authorList>
            <person name="Lastovetsky O.A."/>
            <person name="Gaspar M.L."/>
            <person name="Mondo S.J."/>
            <person name="LaButti K.M."/>
            <person name="Sandor L."/>
            <person name="Grigoriev I.V."/>
            <person name="Henry S.A."/>
            <person name="Pawlowska T.E."/>
        </authorList>
    </citation>
    <scope>NUCLEOTIDE SEQUENCE [LARGE SCALE GENOMIC DNA]</scope>
    <source>
        <strain evidence="3 4">ATCC 11559</strain>
    </source>
</reference>
<feature type="chain" id="PRO_5012462225" description="Coth-domain-containing protein" evidence="2">
    <location>
        <begin position="19"/>
        <end position="603"/>
    </location>
</feature>
<accession>A0A1X0S2E0</accession>
<name>A0A1X0S2E0_RHIZD</name>
<evidence type="ECO:0000313" key="4">
    <source>
        <dbReference type="Proteomes" id="UP000242381"/>
    </source>
</evidence>
<feature type="compositionally biased region" description="Low complexity" evidence="1">
    <location>
        <begin position="532"/>
        <end position="571"/>
    </location>
</feature>
<feature type="signal peptide" evidence="2">
    <location>
        <begin position="1"/>
        <end position="18"/>
    </location>
</feature>
<feature type="compositionally biased region" description="Polar residues" evidence="1">
    <location>
        <begin position="572"/>
        <end position="581"/>
    </location>
</feature>
<keyword evidence="2" id="KW-0732">Signal</keyword>
<evidence type="ECO:0000256" key="2">
    <source>
        <dbReference type="SAM" id="SignalP"/>
    </source>
</evidence>
<proteinExistence type="predicted"/>
<evidence type="ECO:0000256" key="1">
    <source>
        <dbReference type="SAM" id="MobiDB-lite"/>
    </source>
</evidence>
<gene>
    <name evidence="3" type="ORF">BCV71DRAFT_198855</name>
</gene>
<dbReference type="Pfam" id="PF08757">
    <property type="entry name" value="CotH"/>
    <property type="match status" value="1"/>
</dbReference>
<dbReference type="EMBL" id="KV921329">
    <property type="protein sequence ID" value="ORE18472.1"/>
    <property type="molecule type" value="Genomic_DNA"/>
</dbReference>
<dbReference type="PANTHER" id="PTHR40050">
    <property type="entry name" value="INNER SPORE COAT PROTEIN H"/>
    <property type="match status" value="1"/>
</dbReference>
<dbReference type="PANTHER" id="PTHR40050:SF1">
    <property type="entry name" value="INNER SPORE COAT PROTEIN H"/>
    <property type="match status" value="1"/>
</dbReference>
<protein>
    <recommendedName>
        <fullName evidence="5">Coth-domain-containing protein</fullName>
    </recommendedName>
</protein>
<dbReference type="VEuPathDB" id="FungiDB:BCV72DRAFT_219089"/>
<dbReference type="Proteomes" id="UP000242381">
    <property type="component" value="Unassembled WGS sequence"/>
</dbReference>
<feature type="region of interest" description="Disordered" evidence="1">
    <location>
        <begin position="532"/>
        <end position="581"/>
    </location>
</feature>
<dbReference type="AlphaFoldDB" id="A0A1X0S2E0"/>
<sequence>MKLSLAIISSALLVAVHAANIQFNVIAPNATDVKVSVNGQQVALKASNPSVPYFTGTAETGSATTYKYVVGGTEEGFDRSLKGITNSTYNDFINRPVTYANLPQLPWPIENNPQWTRKGPKPEIFDDNYIPTVFFQGDDAQVTNLVKNVPADRVSGTLTFIGSNYVYTFQNVSFGIHGAGKKHNNAKQSWNWRLSGSDSMGNRNFFKLRHMEEDPTQLRERLYADVLHAMGTYANEATMVRLFINGQGFGTFNMLDDITDFSFINAMFYAGKPPATLGPLFDGASGADFQYHPGNLDGYSSWVANKNNPNGEGYEALDPLCKAWNETNYSDNNAIANFEKMFDVDHFLRFMVMEYLAGHWDGYWMGQTNDGAYRDPTDNNKWYFIDQDFDGTFGVNLAVPEGNNFISVSYKEFPNRYPAAVMINGLLKNPDKQALFEKYLKDTVSVLFNNVTLTNRVLALHEFLLPDLQWDRSIVQQSPGINFGWTFDQVTQNLWQGVSAPNANGGGAAWGLIEWIAARSQAMAKEFNISITTTPVGPPTNSSTTGPATGNNNNSTSSSKPISSNNSSTTNKDASAQSTSSATRPAVSVAFVAISALAAAVVL</sequence>
<dbReference type="OMA" id="WMEQTND"/>
<evidence type="ECO:0000313" key="3">
    <source>
        <dbReference type="EMBL" id="ORE18472.1"/>
    </source>
</evidence>
<dbReference type="InterPro" id="IPR014867">
    <property type="entry name" value="Spore_coat_CotH_CotH2/3/7"/>
</dbReference>
<organism evidence="3 4">
    <name type="scientific">Rhizopus microsporus</name>
    <dbReference type="NCBI Taxonomy" id="58291"/>
    <lineage>
        <taxon>Eukaryota</taxon>
        <taxon>Fungi</taxon>
        <taxon>Fungi incertae sedis</taxon>
        <taxon>Mucoromycota</taxon>
        <taxon>Mucoromycotina</taxon>
        <taxon>Mucoromycetes</taxon>
        <taxon>Mucorales</taxon>
        <taxon>Mucorineae</taxon>
        <taxon>Rhizopodaceae</taxon>
        <taxon>Rhizopus</taxon>
    </lineage>
</organism>
<evidence type="ECO:0008006" key="5">
    <source>
        <dbReference type="Google" id="ProtNLM"/>
    </source>
</evidence>
<dbReference type="Gene3D" id="2.60.40.10">
    <property type="entry name" value="Immunoglobulins"/>
    <property type="match status" value="1"/>
</dbReference>